<dbReference type="AlphaFoldDB" id="A0A8D9B6M4"/>
<proteinExistence type="predicted"/>
<dbReference type="PROSITE" id="PS01358">
    <property type="entry name" value="ZF_RANBP2_1"/>
    <property type="match status" value="2"/>
</dbReference>
<evidence type="ECO:0000313" key="11">
    <source>
        <dbReference type="EMBL" id="CAG6779075.1"/>
    </source>
</evidence>
<dbReference type="Pfam" id="PF00641">
    <property type="entry name" value="Zn_ribbon_RanBP"/>
    <property type="match status" value="2"/>
</dbReference>
<dbReference type="FunFam" id="4.10.1060.10:FF:000004">
    <property type="entry name" value="Zinc finger Ran-binding domain-containing protein 2"/>
    <property type="match status" value="1"/>
</dbReference>
<comment type="subcellular location">
    <subcellularLocation>
        <location evidence="1">Nucleus</location>
    </subcellularLocation>
</comment>
<organism evidence="11">
    <name type="scientific">Cacopsylla melanoneura</name>
    <dbReference type="NCBI Taxonomy" id="428564"/>
    <lineage>
        <taxon>Eukaryota</taxon>
        <taxon>Metazoa</taxon>
        <taxon>Ecdysozoa</taxon>
        <taxon>Arthropoda</taxon>
        <taxon>Hexapoda</taxon>
        <taxon>Insecta</taxon>
        <taxon>Pterygota</taxon>
        <taxon>Neoptera</taxon>
        <taxon>Paraneoptera</taxon>
        <taxon>Hemiptera</taxon>
        <taxon>Sternorrhyncha</taxon>
        <taxon>Psylloidea</taxon>
        <taxon>Psyllidae</taxon>
        <taxon>Psyllinae</taxon>
        <taxon>Cacopsylla</taxon>
    </lineage>
</organism>
<keyword evidence="6" id="KW-0694">RNA-binding</keyword>
<name>A0A8D9B6M4_9HEMI</name>
<dbReference type="InterPro" id="IPR036443">
    <property type="entry name" value="Znf_RanBP2_sf"/>
</dbReference>
<evidence type="ECO:0000256" key="2">
    <source>
        <dbReference type="ARBA" id="ARBA00022723"/>
    </source>
</evidence>
<protein>
    <submittedName>
        <fullName evidence="11">Zinc finger Ran-binding domain-containing protein 2</fullName>
    </submittedName>
</protein>
<evidence type="ECO:0000256" key="1">
    <source>
        <dbReference type="ARBA" id="ARBA00004123"/>
    </source>
</evidence>
<dbReference type="GO" id="GO:0003723">
    <property type="term" value="F:RNA binding"/>
    <property type="evidence" value="ECO:0007669"/>
    <property type="project" value="UniProtKB-KW"/>
</dbReference>
<evidence type="ECO:0000256" key="3">
    <source>
        <dbReference type="ARBA" id="ARBA00022737"/>
    </source>
</evidence>
<evidence type="ECO:0000256" key="4">
    <source>
        <dbReference type="ARBA" id="ARBA00022771"/>
    </source>
</evidence>
<evidence type="ECO:0000256" key="9">
    <source>
        <dbReference type="SAM" id="MobiDB-lite"/>
    </source>
</evidence>
<dbReference type="EMBL" id="HBUF01612704">
    <property type="protein sequence ID" value="CAG6779075.1"/>
    <property type="molecule type" value="Transcribed_RNA"/>
</dbReference>
<dbReference type="SUPFAM" id="SSF90209">
    <property type="entry name" value="Ran binding protein zinc finger-like"/>
    <property type="match status" value="2"/>
</dbReference>
<dbReference type="GO" id="GO:0008270">
    <property type="term" value="F:zinc ion binding"/>
    <property type="evidence" value="ECO:0007669"/>
    <property type="project" value="UniProtKB-KW"/>
</dbReference>
<reference evidence="11" key="1">
    <citation type="submission" date="2021-05" db="EMBL/GenBank/DDBJ databases">
        <authorList>
            <person name="Alioto T."/>
            <person name="Alioto T."/>
            <person name="Gomez Garrido J."/>
        </authorList>
    </citation>
    <scope>NUCLEOTIDE SEQUENCE</scope>
</reference>
<keyword evidence="4 8" id="KW-0863">Zinc-finger</keyword>
<feature type="domain" description="RanBP2-type" evidence="10">
    <location>
        <begin position="12"/>
        <end position="43"/>
    </location>
</feature>
<feature type="compositionally biased region" description="Basic and acidic residues" evidence="9">
    <location>
        <begin position="109"/>
        <end position="128"/>
    </location>
</feature>
<sequence>MIVTENRKRKVREEDWVCSDPLCGNINFYYRKNCNKCGTGRNEYVPALVKVIGKKAAAKSQGIFKDQDWQCKGCGNVNWARRQKCNKCDTDKFDEINMIGEEEEEEENKAEGRETFSRGRLEGKNGNN</sequence>
<dbReference type="PANTHER" id="PTHR12999">
    <property type="entry name" value="ZINC FINGER RAN-BINDING DOMAIN-CONTAINING PROTEIN 2 ZRANB2-RELATED"/>
    <property type="match status" value="1"/>
</dbReference>
<dbReference type="PANTHER" id="PTHR12999:SF17">
    <property type="entry name" value="ZINC FINGER RAN-BINDING DOMAIN-CONTAINING PROTEIN 2"/>
    <property type="match status" value="1"/>
</dbReference>
<accession>A0A8D9B6M4</accession>
<dbReference type="InterPro" id="IPR001876">
    <property type="entry name" value="Znf_RanBP2"/>
</dbReference>
<feature type="domain" description="RanBP2-type" evidence="10">
    <location>
        <begin position="65"/>
        <end position="94"/>
    </location>
</feature>
<keyword evidence="7" id="KW-0539">Nucleus</keyword>
<evidence type="ECO:0000256" key="5">
    <source>
        <dbReference type="ARBA" id="ARBA00022833"/>
    </source>
</evidence>
<keyword evidence="5" id="KW-0862">Zinc</keyword>
<dbReference type="SMART" id="SM00547">
    <property type="entry name" value="ZnF_RBZ"/>
    <property type="match status" value="2"/>
</dbReference>
<keyword evidence="2" id="KW-0479">Metal-binding</keyword>
<evidence type="ECO:0000256" key="7">
    <source>
        <dbReference type="ARBA" id="ARBA00023242"/>
    </source>
</evidence>
<evidence type="ECO:0000259" key="10">
    <source>
        <dbReference type="PROSITE" id="PS50199"/>
    </source>
</evidence>
<dbReference type="PROSITE" id="PS50199">
    <property type="entry name" value="ZF_RANBP2_2"/>
    <property type="match status" value="2"/>
</dbReference>
<evidence type="ECO:0000256" key="8">
    <source>
        <dbReference type="PROSITE-ProRule" id="PRU00322"/>
    </source>
</evidence>
<dbReference type="Gene3D" id="4.10.1060.10">
    <property type="entry name" value="Zinc finger, RanBP2-type"/>
    <property type="match status" value="2"/>
</dbReference>
<keyword evidence="3" id="KW-0677">Repeat</keyword>
<evidence type="ECO:0000256" key="6">
    <source>
        <dbReference type="ARBA" id="ARBA00022884"/>
    </source>
</evidence>
<feature type="region of interest" description="Disordered" evidence="9">
    <location>
        <begin position="99"/>
        <end position="128"/>
    </location>
</feature>
<dbReference type="GO" id="GO:0005634">
    <property type="term" value="C:nucleus"/>
    <property type="evidence" value="ECO:0007669"/>
    <property type="project" value="UniProtKB-SubCell"/>
</dbReference>